<keyword evidence="2" id="KW-1185">Reference proteome</keyword>
<protein>
    <submittedName>
        <fullName evidence="1">Uncharacterized protein</fullName>
    </submittedName>
</protein>
<proteinExistence type="predicted"/>
<dbReference type="EMBL" id="AGFM01000067">
    <property type="protein sequence ID" value="EHJ58621.1"/>
    <property type="molecule type" value="Genomic_DNA"/>
</dbReference>
<accession>G6EJA2</accession>
<name>G6EJA2_9SPHN</name>
<evidence type="ECO:0000313" key="1">
    <source>
        <dbReference type="EMBL" id="EHJ58621.1"/>
    </source>
</evidence>
<evidence type="ECO:0000313" key="2">
    <source>
        <dbReference type="Proteomes" id="UP000004030"/>
    </source>
</evidence>
<sequence>MHQYSAYRMMSKPAILVAAAVDAFGEADVVRVPALIGELRRILKHEDRAFGYSIPPLGRLKVARQDIRFLDLWVGKEPICGFGTCPVLTGQRDCSSHSIAQAAKQIAEPAPETGISECGLVDLAARPVVTQKQQFFAFGLHRAPHEHITVLVNES</sequence>
<gene>
    <name evidence="1" type="ORF">NSU_4423</name>
</gene>
<dbReference type="AlphaFoldDB" id="G6EJA2"/>
<dbReference type="Proteomes" id="UP000004030">
    <property type="component" value="Unassembled WGS sequence"/>
</dbReference>
<dbReference type="PATRIC" id="fig|1088721.3.peg.4358"/>
<reference evidence="1 2" key="1">
    <citation type="journal article" date="2012" name="J. Bacteriol.">
        <title>Genome sequence of benzo(a)pyrene-degrading bacterium Novosphingobium pentaromativorans US6-1.</title>
        <authorList>
            <person name="Luo Y.R."/>
            <person name="Kang S.G."/>
            <person name="Kim S.J."/>
            <person name="Kim M.R."/>
            <person name="Li N."/>
            <person name="Lee J.H."/>
            <person name="Kwon K.K."/>
        </authorList>
    </citation>
    <scope>NUCLEOTIDE SEQUENCE [LARGE SCALE GENOMIC DNA]</scope>
    <source>
        <strain evidence="1 2">US6-1</strain>
    </source>
</reference>
<comment type="caution">
    <text evidence="1">The sequence shown here is derived from an EMBL/GenBank/DDBJ whole genome shotgun (WGS) entry which is preliminary data.</text>
</comment>
<organism evidence="1 2">
    <name type="scientific">Novosphingobium pentaromativorans US6-1</name>
    <dbReference type="NCBI Taxonomy" id="1088721"/>
    <lineage>
        <taxon>Bacteria</taxon>
        <taxon>Pseudomonadati</taxon>
        <taxon>Pseudomonadota</taxon>
        <taxon>Alphaproteobacteria</taxon>
        <taxon>Sphingomonadales</taxon>
        <taxon>Sphingomonadaceae</taxon>
        <taxon>Novosphingobium</taxon>
    </lineage>
</organism>